<reference evidence="1 2" key="1">
    <citation type="submission" date="2017-10" db="EMBL/GenBank/DDBJ databases">
        <title>Extensive intraspecific genome diversity in a model arbuscular mycorrhizal fungus.</title>
        <authorList>
            <person name="Chen E.C.H."/>
            <person name="Morin E."/>
            <person name="Baudet D."/>
            <person name="Noel J."/>
            <person name="Ndikumana S."/>
            <person name="Charron P."/>
            <person name="St-Onge C."/>
            <person name="Giorgi J."/>
            <person name="Grigoriev I.V."/>
            <person name="Roux C."/>
            <person name="Martin F.M."/>
            <person name="Corradi N."/>
        </authorList>
    </citation>
    <scope>NUCLEOTIDE SEQUENCE [LARGE SCALE GENOMIC DNA]</scope>
    <source>
        <strain evidence="1 2">A1</strain>
    </source>
</reference>
<dbReference type="VEuPathDB" id="FungiDB:RhiirA1_534554"/>
<dbReference type="AlphaFoldDB" id="A0A2N0RXC1"/>
<evidence type="ECO:0000313" key="1">
    <source>
        <dbReference type="EMBL" id="PKC67954.1"/>
    </source>
</evidence>
<proteinExistence type="predicted"/>
<accession>A0A2N0RXC1</accession>
<protein>
    <submittedName>
        <fullName evidence="1">Uncharacterized protein</fullName>
    </submittedName>
</protein>
<evidence type="ECO:0000313" key="2">
    <source>
        <dbReference type="Proteomes" id="UP000232688"/>
    </source>
</evidence>
<reference evidence="1 2" key="2">
    <citation type="submission" date="2017-10" db="EMBL/GenBank/DDBJ databases">
        <title>Genome analyses suggest a sexual origin of heterokaryosis in a supposedly ancient asexual fungus.</title>
        <authorList>
            <person name="Corradi N."/>
            <person name="Sedzielewska K."/>
            <person name="Noel J."/>
            <person name="Charron P."/>
            <person name="Farinelli L."/>
            <person name="Marton T."/>
            <person name="Kruger M."/>
            <person name="Pelin A."/>
            <person name="Brachmann A."/>
            <person name="Corradi N."/>
        </authorList>
    </citation>
    <scope>NUCLEOTIDE SEQUENCE [LARGE SCALE GENOMIC DNA]</scope>
    <source>
        <strain evidence="1 2">A1</strain>
    </source>
</reference>
<name>A0A2N0RXC1_9GLOM</name>
<comment type="caution">
    <text evidence="1">The sequence shown here is derived from an EMBL/GenBank/DDBJ whole genome shotgun (WGS) entry which is preliminary data.</text>
</comment>
<dbReference type="VEuPathDB" id="FungiDB:FUN_010195"/>
<dbReference type="Proteomes" id="UP000232688">
    <property type="component" value="Unassembled WGS sequence"/>
</dbReference>
<sequence length="95" mass="10752">MSVNSLSTSNPKEQEQKFLNDHETQVLYELRGILNAIESINRTILDAIQLTSSGGRLYEAQQRSNTGLDDFKKLISKYDNIFIQFSGAVLPNMEN</sequence>
<organism evidence="1 2">
    <name type="scientific">Rhizophagus irregularis</name>
    <dbReference type="NCBI Taxonomy" id="588596"/>
    <lineage>
        <taxon>Eukaryota</taxon>
        <taxon>Fungi</taxon>
        <taxon>Fungi incertae sedis</taxon>
        <taxon>Mucoromycota</taxon>
        <taxon>Glomeromycotina</taxon>
        <taxon>Glomeromycetes</taxon>
        <taxon>Glomerales</taxon>
        <taxon>Glomeraceae</taxon>
        <taxon>Rhizophagus</taxon>
    </lineage>
</organism>
<gene>
    <name evidence="1" type="ORF">RhiirA1_534554</name>
</gene>
<dbReference type="VEuPathDB" id="FungiDB:RhiirFUN_022052"/>
<dbReference type="EMBL" id="LLXH01000361">
    <property type="protein sequence ID" value="PKC67954.1"/>
    <property type="molecule type" value="Genomic_DNA"/>
</dbReference>